<dbReference type="Proteomes" id="UP001372338">
    <property type="component" value="Unassembled WGS sequence"/>
</dbReference>
<dbReference type="Pfam" id="PF14416">
    <property type="entry name" value="PMR5N"/>
    <property type="match status" value="1"/>
</dbReference>
<keyword evidence="10" id="KW-1185">Reference proteome</keyword>
<organism evidence="9 10">
    <name type="scientific">Crotalaria pallida</name>
    <name type="common">Smooth rattlebox</name>
    <name type="synonym">Crotalaria striata</name>
    <dbReference type="NCBI Taxonomy" id="3830"/>
    <lineage>
        <taxon>Eukaryota</taxon>
        <taxon>Viridiplantae</taxon>
        <taxon>Streptophyta</taxon>
        <taxon>Embryophyta</taxon>
        <taxon>Tracheophyta</taxon>
        <taxon>Spermatophyta</taxon>
        <taxon>Magnoliopsida</taxon>
        <taxon>eudicotyledons</taxon>
        <taxon>Gunneridae</taxon>
        <taxon>Pentapetalae</taxon>
        <taxon>rosids</taxon>
        <taxon>fabids</taxon>
        <taxon>Fabales</taxon>
        <taxon>Fabaceae</taxon>
        <taxon>Papilionoideae</taxon>
        <taxon>50 kb inversion clade</taxon>
        <taxon>genistoids sensu lato</taxon>
        <taxon>core genistoids</taxon>
        <taxon>Crotalarieae</taxon>
        <taxon>Crotalaria</taxon>
    </lineage>
</organism>
<evidence type="ECO:0000259" key="7">
    <source>
        <dbReference type="Pfam" id="PF13839"/>
    </source>
</evidence>
<accession>A0AAN9IG65</accession>
<evidence type="ECO:0008006" key="11">
    <source>
        <dbReference type="Google" id="ProtNLM"/>
    </source>
</evidence>
<gene>
    <name evidence="9" type="ORF">RIF29_17140</name>
</gene>
<comment type="subcellular location">
    <subcellularLocation>
        <location evidence="1">Membrane</location>
        <topology evidence="1">Single-pass membrane protein</topology>
    </subcellularLocation>
</comment>
<evidence type="ECO:0000313" key="9">
    <source>
        <dbReference type="EMBL" id="KAK7276010.1"/>
    </source>
</evidence>
<dbReference type="Pfam" id="PF13839">
    <property type="entry name" value="PC-Esterase"/>
    <property type="match status" value="1"/>
</dbReference>
<name>A0AAN9IG65_CROPI</name>
<evidence type="ECO:0000256" key="6">
    <source>
        <dbReference type="ARBA" id="ARBA00023136"/>
    </source>
</evidence>
<evidence type="ECO:0000256" key="3">
    <source>
        <dbReference type="ARBA" id="ARBA00022692"/>
    </source>
</evidence>
<reference evidence="9 10" key="1">
    <citation type="submission" date="2024-01" db="EMBL/GenBank/DDBJ databases">
        <title>The genomes of 5 underutilized Papilionoideae crops provide insights into root nodulation and disease resistanc.</title>
        <authorList>
            <person name="Yuan L."/>
        </authorList>
    </citation>
    <scope>NUCLEOTIDE SEQUENCE [LARGE SCALE GENOMIC DNA]</scope>
    <source>
        <strain evidence="9">ZHUSHIDOU_FW_LH</strain>
        <tissue evidence="9">Leaf</tissue>
    </source>
</reference>
<feature type="domain" description="Trichome birefringence-like N-terminal" evidence="8">
    <location>
        <begin position="116"/>
        <end position="168"/>
    </location>
</feature>
<evidence type="ECO:0000313" key="10">
    <source>
        <dbReference type="Proteomes" id="UP001372338"/>
    </source>
</evidence>
<dbReference type="PANTHER" id="PTHR32285:SF14">
    <property type="entry name" value="PROTEIN PMR5"/>
    <property type="match status" value="1"/>
</dbReference>
<dbReference type="InterPro" id="IPR029962">
    <property type="entry name" value="TBL"/>
</dbReference>
<evidence type="ECO:0000259" key="8">
    <source>
        <dbReference type="Pfam" id="PF14416"/>
    </source>
</evidence>
<dbReference type="PANTHER" id="PTHR32285">
    <property type="entry name" value="PROTEIN TRICHOME BIREFRINGENCE-LIKE 9-RELATED"/>
    <property type="match status" value="1"/>
</dbReference>
<evidence type="ECO:0000256" key="2">
    <source>
        <dbReference type="ARBA" id="ARBA00007727"/>
    </source>
</evidence>
<comment type="caution">
    <text evidence="9">The sequence shown here is derived from an EMBL/GenBank/DDBJ whole genome shotgun (WGS) entry which is preliminary data.</text>
</comment>
<comment type="similarity">
    <text evidence="2">Belongs to the PC-esterase family. TBL subfamily.</text>
</comment>
<evidence type="ECO:0000256" key="5">
    <source>
        <dbReference type="ARBA" id="ARBA00022989"/>
    </source>
</evidence>
<keyword evidence="3" id="KW-0812">Transmembrane</keyword>
<dbReference type="EMBL" id="JAYWIO010000003">
    <property type="protein sequence ID" value="KAK7276010.1"/>
    <property type="molecule type" value="Genomic_DNA"/>
</dbReference>
<keyword evidence="5" id="KW-1133">Transmembrane helix</keyword>
<evidence type="ECO:0000256" key="4">
    <source>
        <dbReference type="ARBA" id="ARBA00022968"/>
    </source>
</evidence>
<dbReference type="GO" id="GO:0016413">
    <property type="term" value="F:O-acetyltransferase activity"/>
    <property type="evidence" value="ECO:0007669"/>
    <property type="project" value="InterPro"/>
</dbReference>
<dbReference type="InterPro" id="IPR025846">
    <property type="entry name" value="TBL_N"/>
</dbReference>
<feature type="domain" description="Trichome birefringence-like C-terminal" evidence="7">
    <location>
        <begin position="169"/>
        <end position="450"/>
    </location>
</feature>
<protein>
    <recommendedName>
        <fullName evidence="11">Trichome birefringence-like N-terminal domain-containing protein</fullName>
    </recommendedName>
</protein>
<evidence type="ECO:0000256" key="1">
    <source>
        <dbReference type="ARBA" id="ARBA00004167"/>
    </source>
</evidence>
<dbReference type="AlphaFoldDB" id="A0AAN9IG65"/>
<dbReference type="InterPro" id="IPR026057">
    <property type="entry name" value="TBL_C"/>
</dbReference>
<proteinExistence type="inferred from homology"/>
<dbReference type="GO" id="GO:0005794">
    <property type="term" value="C:Golgi apparatus"/>
    <property type="evidence" value="ECO:0007669"/>
    <property type="project" value="TreeGrafter"/>
</dbReference>
<keyword evidence="6" id="KW-0472">Membrane</keyword>
<sequence length="454" mass="51709">MGLVIQDSNDAYMAATTCITSASLEAKVAKGLTFKWVLESLIELGITQAHIRLFFSMAFLCSHQYSCTTTVLASFFFLLFLVSLQCQEASSALLLSLKLHHKQHHRRPLVQANQSSCSFFTGTWVHDETYPLYQSSSCPIIDPEFNCQMYGRPDSGYLRYRWKPLNCDLPRFNGVEFLLEMKGKSVMFVGDSLGRNQWQSLICMLSAAANQTQTQLVRGDPLSTFKFLDYGVSISFYRAPYLVMVDVVHGKRILKLEEVGENGEAWRSADVLSFNTGHWWNHQGSLRGWDYVELRNKYYKDMDRLAALERGMKTWADWVDTNIDRSRTKVFFQAISPTHYNPNEWNAKGTTVMAATTKNCYGETVPINGTTYPGSYPEQMRIVDMVIREMRNPAYLLDITMLSALRKDAHPSIYSGELSPQQRAKPDHSADCSHWCLPGLPDTWNELFYAALVS</sequence>
<keyword evidence="4" id="KW-0735">Signal-anchor</keyword>
<dbReference type="GO" id="GO:0016020">
    <property type="term" value="C:membrane"/>
    <property type="evidence" value="ECO:0007669"/>
    <property type="project" value="UniProtKB-SubCell"/>
</dbReference>